<proteinExistence type="predicted"/>
<name>A0A0L9V1G5_PHAAN</name>
<reference evidence="2" key="1">
    <citation type="journal article" date="2015" name="Proc. Natl. Acad. Sci. U.S.A.">
        <title>Genome sequencing of adzuki bean (Vigna angularis) provides insight into high starch and low fat accumulation and domestication.</title>
        <authorList>
            <person name="Yang K."/>
            <person name="Tian Z."/>
            <person name="Chen C."/>
            <person name="Luo L."/>
            <person name="Zhao B."/>
            <person name="Wang Z."/>
            <person name="Yu L."/>
            <person name="Li Y."/>
            <person name="Sun Y."/>
            <person name="Li W."/>
            <person name="Chen Y."/>
            <person name="Li Y."/>
            <person name="Zhang Y."/>
            <person name="Ai D."/>
            <person name="Zhao J."/>
            <person name="Shang C."/>
            <person name="Ma Y."/>
            <person name="Wu B."/>
            <person name="Wang M."/>
            <person name="Gao L."/>
            <person name="Sun D."/>
            <person name="Zhang P."/>
            <person name="Guo F."/>
            <person name="Wang W."/>
            <person name="Li Y."/>
            <person name="Wang J."/>
            <person name="Varshney R.K."/>
            <person name="Wang J."/>
            <person name="Ling H.Q."/>
            <person name="Wan P."/>
        </authorList>
    </citation>
    <scope>NUCLEOTIDE SEQUENCE</scope>
    <source>
        <strain evidence="2">cv. Jingnong 6</strain>
    </source>
</reference>
<sequence>MMHSSIQSANAFGFVNTLVYFPRHTFIHFSHEVESLQTKLLSHSQPRELNVISRILSSIISRDFISEPHHQIHLLLTISYFFTKQHQAPKGFPLLSFNSALDLELSNHFAACYS</sequence>
<accession>A0A0L9V1G5</accession>
<evidence type="ECO:0000313" key="2">
    <source>
        <dbReference type="Proteomes" id="UP000053144"/>
    </source>
</evidence>
<gene>
    <name evidence="1" type="ORF">LR48_Vigan07g229300</name>
</gene>
<organism evidence="1 2">
    <name type="scientific">Phaseolus angularis</name>
    <name type="common">Azuki bean</name>
    <name type="synonym">Vigna angularis</name>
    <dbReference type="NCBI Taxonomy" id="3914"/>
    <lineage>
        <taxon>Eukaryota</taxon>
        <taxon>Viridiplantae</taxon>
        <taxon>Streptophyta</taxon>
        <taxon>Embryophyta</taxon>
        <taxon>Tracheophyta</taxon>
        <taxon>Spermatophyta</taxon>
        <taxon>Magnoliopsida</taxon>
        <taxon>eudicotyledons</taxon>
        <taxon>Gunneridae</taxon>
        <taxon>Pentapetalae</taxon>
        <taxon>rosids</taxon>
        <taxon>fabids</taxon>
        <taxon>Fabales</taxon>
        <taxon>Fabaceae</taxon>
        <taxon>Papilionoideae</taxon>
        <taxon>50 kb inversion clade</taxon>
        <taxon>NPAAA clade</taxon>
        <taxon>indigoferoid/millettioid clade</taxon>
        <taxon>Phaseoleae</taxon>
        <taxon>Vigna</taxon>
    </lineage>
</organism>
<dbReference type="AlphaFoldDB" id="A0A0L9V1G5"/>
<dbReference type="EMBL" id="CM003377">
    <property type="protein sequence ID" value="KOM48589.1"/>
    <property type="molecule type" value="Genomic_DNA"/>
</dbReference>
<evidence type="ECO:0000313" key="1">
    <source>
        <dbReference type="EMBL" id="KOM48589.1"/>
    </source>
</evidence>
<dbReference type="Proteomes" id="UP000053144">
    <property type="component" value="Chromosome 7"/>
</dbReference>
<protein>
    <submittedName>
        <fullName evidence="1">Uncharacterized protein</fullName>
    </submittedName>
</protein>
<dbReference type="Gramene" id="KOM48589">
    <property type="protein sequence ID" value="KOM48589"/>
    <property type="gene ID" value="LR48_Vigan07g229300"/>
</dbReference>